<dbReference type="AlphaFoldDB" id="A0A517LYZ0"/>
<evidence type="ECO:0008006" key="3">
    <source>
        <dbReference type="Google" id="ProtNLM"/>
    </source>
</evidence>
<dbReference type="EMBL" id="CP036261">
    <property type="protein sequence ID" value="QDS87843.1"/>
    <property type="molecule type" value="Genomic_DNA"/>
</dbReference>
<organism evidence="1 2">
    <name type="scientific">Rosistilla ulvae</name>
    <dbReference type="NCBI Taxonomy" id="1930277"/>
    <lineage>
        <taxon>Bacteria</taxon>
        <taxon>Pseudomonadati</taxon>
        <taxon>Planctomycetota</taxon>
        <taxon>Planctomycetia</taxon>
        <taxon>Pirellulales</taxon>
        <taxon>Pirellulaceae</taxon>
        <taxon>Rosistilla</taxon>
    </lineage>
</organism>
<evidence type="ECO:0000313" key="2">
    <source>
        <dbReference type="Proteomes" id="UP000319557"/>
    </source>
</evidence>
<dbReference type="Pfam" id="PF13366">
    <property type="entry name" value="PDDEXK_3"/>
    <property type="match status" value="1"/>
</dbReference>
<gene>
    <name evidence="1" type="ORF">EC9_20260</name>
</gene>
<proteinExistence type="predicted"/>
<evidence type="ECO:0000313" key="1">
    <source>
        <dbReference type="EMBL" id="QDS87843.1"/>
    </source>
</evidence>
<dbReference type="Proteomes" id="UP000319557">
    <property type="component" value="Chromosome"/>
</dbReference>
<dbReference type="RefSeq" id="WP_145344475.1">
    <property type="nucleotide sequence ID" value="NZ_CP036261.1"/>
</dbReference>
<reference evidence="1 2" key="1">
    <citation type="submission" date="2019-02" db="EMBL/GenBank/DDBJ databases">
        <title>Deep-cultivation of Planctomycetes and their phenomic and genomic characterization uncovers novel biology.</title>
        <authorList>
            <person name="Wiegand S."/>
            <person name="Jogler M."/>
            <person name="Boedeker C."/>
            <person name="Pinto D."/>
            <person name="Vollmers J."/>
            <person name="Rivas-Marin E."/>
            <person name="Kohn T."/>
            <person name="Peeters S.H."/>
            <person name="Heuer A."/>
            <person name="Rast P."/>
            <person name="Oberbeckmann S."/>
            <person name="Bunk B."/>
            <person name="Jeske O."/>
            <person name="Meyerdierks A."/>
            <person name="Storesund J.E."/>
            <person name="Kallscheuer N."/>
            <person name="Luecker S."/>
            <person name="Lage O.M."/>
            <person name="Pohl T."/>
            <person name="Merkel B.J."/>
            <person name="Hornburger P."/>
            <person name="Mueller R.-W."/>
            <person name="Bruemmer F."/>
            <person name="Labrenz M."/>
            <person name="Spormann A.M."/>
            <person name="Op den Camp H."/>
            <person name="Overmann J."/>
            <person name="Amann R."/>
            <person name="Jetten M.S.M."/>
            <person name="Mascher T."/>
            <person name="Medema M.H."/>
            <person name="Devos D.P."/>
            <person name="Kaster A.-K."/>
            <person name="Ovreas L."/>
            <person name="Rohde M."/>
            <person name="Galperin M.Y."/>
            <person name="Jogler C."/>
        </authorList>
    </citation>
    <scope>NUCLEOTIDE SEQUENCE [LARGE SCALE GENOMIC DNA]</scope>
    <source>
        <strain evidence="1 2">EC9</strain>
    </source>
</reference>
<name>A0A517LYZ0_9BACT</name>
<dbReference type="KEGG" id="ruv:EC9_20260"/>
<dbReference type="InterPro" id="IPR026350">
    <property type="entry name" value="GxxExxY"/>
</dbReference>
<dbReference type="NCBIfam" id="TIGR04256">
    <property type="entry name" value="GxxExxY"/>
    <property type="match status" value="1"/>
</dbReference>
<dbReference type="OrthoDB" id="9798792at2"/>
<accession>A0A517LYZ0</accession>
<keyword evidence="2" id="KW-1185">Reference proteome</keyword>
<sequence length="137" mass="15641">MLKQEGYDLMGAAFEVYNVLGYGLAEEIYQQSLEIELGLRKIPFLRKTVVDVFFKGRVLNTKYQPDLLVFGEIVTELKTVKTILPEHQAQLFNYMRICNKQVGYLINFGAANDLEWKRYIVSDLHAANAVPDSNCSS</sequence>
<protein>
    <recommendedName>
        <fullName evidence="3">GxxExxY protein</fullName>
    </recommendedName>
</protein>